<dbReference type="SUPFAM" id="SSF48592">
    <property type="entry name" value="GroEL equatorial domain-like"/>
    <property type="match status" value="1"/>
</dbReference>
<dbReference type="GO" id="GO:0140662">
    <property type="term" value="F:ATP-dependent protein folding chaperone"/>
    <property type="evidence" value="ECO:0007669"/>
    <property type="project" value="InterPro"/>
</dbReference>
<dbReference type="PANTHER" id="PTHR45633">
    <property type="entry name" value="60 KDA HEAT SHOCK PROTEIN, MITOCHONDRIAL"/>
    <property type="match status" value="1"/>
</dbReference>
<evidence type="ECO:0000313" key="4">
    <source>
        <dbReference type="Proteomes" id="UP001497480"/>
    </source>
</evidence>
<reference evidence="3 4" key="1">
    <citation type="submission" date="2024-03" db="EMBL/GenBank/DDBJ databases">
        <authorList>
            <person name="Martinez-Hernandez J."/>
        </authorList>
    </citation>
    <scope>NUCLEOTIDE SEQUENCE [LARGE SCALE GENOMIC DNA]</scope>
</reference>
<dbReference type="Gene3D" id="1.10.560.10">
    <property type="entry name" value="GroEL-like equatorial domain"/>
    <property type="match status" value="1"/>
</dbReference>
<evidence type="ECO:0000256" key="1">
    <source>
        <dbReference type="ARBA" id="ARBA00006607"/>
    </source>
</evidence>
<dbReference type="AlphaFoldDB" id="A0AAV1XDJ6"/>
<evidence type="ECO:0000256" key="2">
    <source>
        <dbReference type="ARBA" id="ARBA00023186"/>
    </source>
</evidence>
<sequence length="122" mass="12923">MHRFTSKLASSAIYSTSKNLIINGVISKRSYVTKDINFGVGARAATLQGVSKVAEAVKVTMGPKGRNVIIDKIHELVKQMAKATNTAAGDGTTCATVLTQAILTQGCKSVAASAFFLFWLKS</sequence>
<dbReference type="InterPro" id="IPR001844">
    <property type="entry name" value="Cpn60/GroEL"/>
</dbReference>
<organism evidence="3 4">
    <name type="scientific">Lupinus luteus</name>
    <name type="common">European yellow lupine</name>
    <dbReference type="NCBI Taxonomy" id="3873"/>
    <lineage>
        <taxon>Eukaryota</taxon>
        <taxon>Viridiplantae</taxon>
        <taxon>Streptophyta</taxon>
        <taxon>Embryophyta</taxon>
        <taxon>Tracheophyta</taxon>
        <taxon>Spermatophyta</taxon>
        <taxon>Magnoliopsida</taxon>
        <taxon>eudicotyledons</taxon>
        <taxon>Gunneridae</taxon>
        <taxon>Pentapetalae</taxon>
        <taxon>rosids</taxon>
        <taxon>fabids</taxon>
        <taxon>Fabales</taxon>
        <taxon>Fabaceae</taxon>
        <taxon>Papilionoideae</taxon>
        <taxon>50 kb inversion clade</taxon>
        <taxon>genistoids sensu lato</taxon>
        <taxon>core genistoids</taxon>
        <taxon>Genisteae</taxon>
        <taxon>Lupinus</taxon>
    </lineage>
</organism>
<protein>
    <submittedName>
        <fullName evidence="3">Uncharacterized protein</fullName>
    </submittedName>
</protein>
<dbReference type="Proteomes" id="UP001497480">
    <property type="component" value="Unassembled WGS sequence"/>
</dbReference>
<accession>A0AAV1XDJ6</accession>
<keyword evidence="4" id="KW-1185">Reference proteome</keyword>
<proteinExistence type="inferred from homology"/>
<evidence type="ECO:0000313" key="3">
    <source>
        <dbReference type="EMBL" id="CAL0319825.1"/>
    </source>
</evidence>
<dbReference type="GO" id="GO:0042026">
    <property type="term" value="P:protein refolding"/>
    <property type="evidence" value="ECO:0007669"/>
    <property type="project" value="InterPro"/>
</dbReference>
<gene>
    <name evidence="3" type="ORF">LLUT_LOCUS20885</name>
</gene>
<dbReference type="InterPro" id="IPR027413">
    <property type="entry name" value="GROEL-like_equatorial_sf"/>
</dbReference>
<keyword evidence="2" id="KW-0143">Chaperone</keyword>
<dbReference type="EMBL" id="CAXHTB010000014">
    <property type="protein sequence ID" value="CAL0319825.1"/>
    <property type="molecule type" value="Genomic_DNA"/>
</dbReference>
<name>A0AAV1XDJ6_LUPLU</name>
<comment type="caution">
    <text evidence="3">The sequence shown here is derived from an EMBL/GenBank/DDBJ whole genome shotgun (WGS) entry which is preliminary data.</text>
</comment>
<comment type="similarity">
    <text evidence="1">Belongs to the chaperonin (HSP60) family.</text>
</comment>